<sequence length="60" mass="6809">MPVGRTGISTIRHNGEFHHLIKDDGYRGSVLKIIKLQMVIFFALPILPHLLFFLGVCAYN</sequence>
<keyword evidence="3" id="KW-1185">Reference proteome</keyword>
<protein>
    <submittedName>
        <fullName evidence="2">Uncharacterized protein</fullName>
    </submittedName>
</protein>
<reference evidence="2 3" key="1">
    <citation type="submission" date="2009-01" db="EMBL/GenBank/DDBJ databases">
        <title>Complete sequence of Geobacter sp. FRC-32.</title>
        <authorList>
            <consortium name="US DOE Joint Genome Institute"/>
            <person name="Lucas S."/>
            <person name="Copeland A."/>
            <person name="Lapidus A."/>
            <person name="Glavina del Rio T."/>
            <person name="Dalin E."/>
            <person name="Tice H."/>
            <person name="Bruce D."/>
            <person name="Goodwin L."/>
            <person name="Pitluck S."/>
            <person name="Saunders E."/>
            <person name="Brettin T."/>
            <person name="Detter J.C."/>
            <person name="Han C."/>
            <person name="Larimer F."/>
            <person name="Land M."/>
            <person name="Hauser L."/>
            <person name="Kyrpides N."/>
            <person name="Ovchinnikova G."/>
            <person name="Kostka J."/>
            <person name="Richardson P."/>
        </authorList>
    </citation>
    <scope>NUCLEOTIDE SEQUENCE [LARGE SCALE GENOMIC DNA]</scope>
    <source>
        <strain evidence="3">DSM 22248 / JCM 15807 / FRC-32</strain>
    </source>
</reference>
<dbReference type="Proteomes" id="UP000007721">
    <property type="component" value="Chromosome"/>
</dbReference>
<evidence type="ECO:0000256" key="1">
    <source>
        <dbReference type="SAM" id="Phobius"/>
    </source>
</evidence>
<dbReference type="AlphaFoldDB" id="A0A068F128"/>
<evidence type="ECO:0000313" key="3">
    <source>
        <dbReference type="Proteomes" id="UP000007721"/>
    </source>
</evidence>
<name>A0A068F128_GEODF</name>
<dbReference type="EMBL" id="CP001390">
    <property type="protein sequence ID" value="AID57996.1"/>
    <property type="molecule type" value="Genomic_DNA"/>
</dbReference>
<keyword evidence="1" id="KW-0472">Membrane</keyword>
<gene>
    <name evidence="2" type="ordered locus">Geob_3879</name>
</gene>
<keyword evidence="1" id="KW-1133">Transmembrane helix</keyword>
<proteinExistence type="predicted"/>
<accession>A0A068F128</accession>
<dbReference type="HOGENOM" id="CLU_2934934_0_0_7"/>
<keyword evidence="1" id="KW-0812">Transmembrane</keyword>
<evidence type="ECO:0000313" key="2">
    <source>
        <dbReference type="EMBL" id="AID57996.1"/>
    </source>
</evidence>
<organism evidence="2 3">
    <name type="scientific">Geotalea daltonii (strain DSM 22248 / JCM 15807 / FRC-32)</name>
    <name type="common">Geobacter daltonii</name>
    <dbReference type="NCBI Taxonomy" id="316067"/>
    <lineage>
        <taxon>Bacteria</taxon>
        <taxon>Pseudomonadati</taxon>
        <taxon>Thermodesulfobacteriota</taxon>
        <taxon>Desulfuromonadia</taxon>
        <taxon>Geobacterales</taxon>
        <taxon>Geobacteraceae</taxon>
        <taxon>Geotalea</taxon>
    </lineage>
</organism>
<feature type="transmembrane region" description="Helical" evidence="1">
    <location>
        <begin position="36"/>
        <end position="59"/>
    </location>
</feature>
<dbReference type="KEGG" id="geo:Geob_3879"/>